<evidence type="ECO:0000259" key="4">
    <source>
        <dbReference type="Pfam" id="PF00288"/>
    </source>
</evidence>
<evidence type="ECO:0000256" key="3">
    <source>
        <dbReference type="ARBA" id="ARBA00022840"/>
    </source>
</evidence>
<dbReference type="RefSeq" id="WP_109101234.1">
    <property type="nucleotide sequence ID" value="NZ_QDKQ01000043.1"/>
</dbReference>
<evidence type="ECO:0000313" key="7">
    <source>
        <dbReference type="Proteomes" id="UP000245073"/>
    </source>
</evidence>
<accession>A0A2T9JZN8</accession>
<dbReference type="InterPro" id="IPR036554">
    <property type="entry name" value="GHMP_kinase_C_sf"/>
</dbReference>
<dbReference type="Proteomes" id="UP000245073">
    <property type="component" value="Unassembled WGS sequence"/>
</dbReference>
<dbReference type="PANTHER" id="PTHR10457:SF29">
    <property type="entry name" value="LMBP PROTEIN"/>
    <property type="match status" value="1"/>
</dbReference>
<dbReference type="PANTHER" id="PTHR10457">
    <property type="entry name" value="MEVALONATE KINASE/GALACTOKINASE"/>
    <property type="match status" value="1"/>
</dbReference>
<dbReference type="Pfam" id="PF08544">
    <property type="entry name" value="GHMP_kinases_C"/>
    <property type="match status" value="1"/>
</dbReference>
<dbReference type="OrthoDB" id="9812992at2"/>
<dbReference type="InterPro" id="IPR001174">
    <property type="entry name" value="HddA/FKP"/>
</dbReference>
<evidence type="ECO:0000313" key="6">
    <source>
        <dbReference type="EMBL" id="PVM89170.1"/>
    </source>
</evidence>
<dbReference type="GO" id="GO:0005829">
    <property type="term" value="C:cytosol"/>
    <property type="evidence" value="ECO:0007669"/>
    <property type="project" value="TreeGrafter"/>
</dbReference>
<sequence>MALITSRTPLRVSFFGGGTDYPEYFRQYRGAVLGTAIDKYVYTSAIRLERFIGYSYRLAYRQIEEVQEVSEIQHPVFRAALDLLDIPKGWNFGVLTSLPSRSGLGSSSSFTVGLLKLLGHLNGVQYTRHDLASLAIHLERDILGENVGVQDQTHAAYGSLNRYEFHGDDFSIFPVRLHHEVRDALNNSMFLVHTGVQRYASVVVEEQIKNTKEAKIIKELDHLYALTGQAHGVLERSDPEAVLKEVGALLNDGWMTKRSLSKAISSPEVDEIYDSAMAAGALGGKLCGAGGGGFFLLLVPPEAQSKVQTVLRDRQLIPIRMDDSGSSIILS</sequence>
<dbReference type="Pfam" id="PF00288">
    <property type="entry name" value="GHMP_kinases_N"/>
    <property type="match status" value="1"/>
</dbReference>
<keyword evidence="2" id="KW-0418">Kinase</keyword>
<evidence type="ECO:0000256" key="2">
    <source>
        <dbReference type="ARBA" id="ARBA00022777"/>
    </source>
</evidence>
<feature type="domain" description="GHMP kinase C-terminal" evidence="5">
    <location>
        <begin position="243"/>
        <end position="312"/>
    </location>
</feature>
<dbReference type="AlphaFoldDB" id="A0A2T9JZN8"/>
<organism evidence="6 7">
    <name type="scientific">Caulobacter endophyticus</name>
    <dbReference type="NCBI Taxonomy" id="2172652"/>
    <lineage>
        <taxon>Bacteria</taxon>
        <taxon>Pseudomonadati</taxon>
        <taxon>Pseudomonadota</taxon>
        <taxon>Alphaproteobacteria</taxon>
        <taxon>Caulobacterales</taxon>
        <taxon>Caulobacteraceae</taxon>
        <taxon>Caulobacter</taxon>
    </lineage>
</organism>
<dbReference type="InterPro" id="IPR020568">
    <property type="entry name" value="Ribosomal_Su5_D2-typ_SF"/>
</dbReference>
<dbReference type="GO" id="GO:0005524">
    <property type="term" value="F:ATP binding"/>
    <property type="evidence" value="ECO:0007669"/>
    <property type="project" value="UniProtKB-KW"/>
</dbReference>
<comment type="caution">
    <text evidence="6">The sequence shown here is derived from an EMBL/GenBank/DDBJ whole genome shotgun (WGS) entry which is preliminary data.</text>
</comment>
<dbReference type="EMBL" id="QDKQ01000043">
    <property type="protein sequence ID" value="PVM89170.1"/>
    <property type="molecule type" value="Genomic_DNA"/>
</dbReference>
<proteinExistence type="predicted"/>
<keyword evidence="3" id="KW-0067">ATP-binding</keyword>
<feature type="domain" description="GHMP kinase N-terminal" evidence="4">
    <location>
        <begin position="85"/>
        <end position="158"/>
    </location>
</feature>
<keyword evidence="1" id="KW-0547">Nucleotide-binding</keyword>
<protein>
    <recommendedName>
        <fullName evidence="8">D-glycero-alpha-D-manno-heptose-7-phosphate kinase</fullName>
    </recommendedName>
</protein>
<dbReference type="GO" id="GO:0004335">
    <property type="term" value="F:galactokinase activity"/>
    <property type="evidence" value="ECO:0007669"/>
    <property type="project" value="TreeGrafter"/>
</dbReference>
<evidence type="ECO:0000256" key="1">
    <source>
        <dbReference type="ARBA" id="ARBA00022741"/>
    </source>
</evidence>
<dbReference type="SUPFAM" id="SSF54211">
    <property type="entry name" value="Ribosomal protein S5 domain 2-like"/>
    <property type="match status" value="1"/>
</dbReference>
<dbReference type="GO" id="GO:0006012">
    <property type="term" value="P:galactose metabolic process"/>
    <property type="evidence" value="ECO:0007669"/>
    <property type="project" value="TreeGrafter"/>
</dbReference>
<dbReference type="InterPro" id="IPR014606">
    <property type="entry name" value="Heptose_7-P_kinase"/>
</dbReference>
<keyword evidence="2" id="KW-0808">Transferase</keyword>
<dbReference type="InterPro" id="IPR006204">
    <property type="entry name" value="GHMP_kinase_N_dom"/>
</dbReference>
<reference evidence="6 7" key="1">
    <citation type="submission" date="2018-04" db="EMBL/GenBank/DDBJ databases">
        <title>The genome sequence of Caulobacter sp. 744.</title>
        <authorList>
            <person name="Gao J."/>
            <person name="Sun J."/>
        </authorList>
    </citation>
    <scope>NUCLEOTIDE SEQUENCE [LARGE SCALE GENOMIC DNA]</scope>
    <source>
        <strain evidence="6 7">774</strain>
    </source>
</reference>
<keyword evidence="7" id="KW-1185">Reference proteome</keyword>
<dbReference type="SUPFAM" id="SSF55060">
    <property type="entry name" value="GHMP Kinase, C-terminal domain"/>
    <property type="match status" value="1"/>
</dbReference>
<dbReference type="PRINTS" id="PR00960">
    <property type="entry name" value="LMBPPROTEIN"/>
</dbReference>
<evidence type="ECO:0008006" key="8">
    <source>
        <dbReference type="Google" id="ProtNLM"/>
    </source>
</evidence>
<dbReference type="Gene3D" id="3.30.230.120">
    <property type="match status" value="1"/>
</dbReference>
<name>A0A2T9JZN8_9CAUL</name>
<gene>
    <name evidence="6" type="ORF">DDF67_12595</name>
</gene>
<dbReference type="PIRSF" id="PIRSF036406">
    <property type="entry name" value="Hept_kin"/>
    <property type="match status" value="1"/>
</dbReference>
<evidence type="ECO:0000259" key="5">
    <source>
        <dbReference type="Pfam" id="PF08544"/>
    </source>
</evidence>
<dbReference type="InterPro" id="IPR013750">
    <property type="entry name" value="GHMP_kinase_C_dom"/>
</dbReference>